<feature type="region of interest" description="Disordered" evidence="2">
    <location>
        <begin position="633"/>
        <end position="681"/>
    </location>
</feature>
<feature type="compositionally biased region" description="Low complexity" evidence="2">
    <location>
        <begin position="548"/>
        <end position="571"/>
    </location>
</feature>
<comment type="caution">
    <text evidence="4">The sequence shown here is derived from an EMBL/GenBank/DDBJ whole genome shotgun (WGS) entry which is preliminary data.</text>
</comment>
<feature type="domain" description="Rho-GAP" evidence="3">
    <location>
        <begin position="267"/>
        <end position="487"/>
    </location>
</feature>
<dbReference type="Proteomes" id="UP001648503">
    <property type="component" value="Unassembled WGS sequence"/>
</dbReference>
<feature type="compositionally biased region" description="Polar residues" evidence="2">
    <location>
        <begin position="645"/>
        <end position="656"/>
    </location>
</feature>
<evidence type="ECO:0000259" key="3">
    <source>
        <dbReference type="PROSITE" id="PS50238"/>
    </source>
</evidence>
<feature type="compositionally biased region" description="Polar residues" evidence="2">
    <location>
        <begin position="135"/>
        <end position="149"/>
    </location>
</feature>
<evidence type="ECO:0000313" key="5">
    <source>
        <dbReference type="Proteomes" id="UP001648503"/>
    </source>
</evidence>
<feature type="compositionally biased region" description="Low complexity" evidence="2">
    <location>
        <begin position="633"/>
        <end position="643"/>
    </location>
</feature>
<feature type="region of interest" description="Disordered" evidence="2">
    <location>
        <begin position="104"/>
        <end position="171"/>
    </location>
</feature>
<dbReference type="Pfam" id="PF00620">
    <property type="entry name" value="RhoGAP"/>
    <property type="match status" value="1"/>
</dbReference>
<feature type="region of interest" description="Disordered" evidence="2">
    <location>
        <begin position="504"/>
        <end position="593"/>
    </location>
</feature>
<dbReference type="PROSITE" id="PS50238">
    <property type="entry name" value="RHOGAP"/>
    <property type="match status" value="1"/>
</dbReference>
<dbReference type="InterPro" id="IPR000198">
    <property type="entry name" value="RhoGAP_dom"/>
</dbReference>
<dbReference type="SMART" id="SM00324">
    <property type="entry name" value="RhoGAP"/>
    <property type="match status" value="1"/>
</dbReference>
<evidence type="ECO:0000313" key="4">
    <source>
        <dbReference type="EMBL" id="KAH6592406.1"/>
    </source>
</evidence>
<organism evidence="4 5">
    <name type="scientific">Batrachochytrium salamandrivorans</name>
    <dbReference type="NCBI Taxonomy" id="1357716"/>
    <lineage>
        <taxon>Eukaryota</taxon>
        <taxon>Fungi</taxon>
        <taxon>Fungi incertae sedis</taxon>
        <taxon>Chytridiomycota</taxon>
        <taxon>Chytridiomycota incertae sedis</taxon>
        <taxon>Chytridiomycetes</taxon>
        <taxon>Rhizophydiales</taxon>
        <taxon>Rhizophydiales incertae sedis</taxon>
        <taxon>Batrachochytrium</taxon>
    </lineage>
</organism>
<feature type="compositionally biased region" description="Polar residues" evidence="2">
    <location>
        <begin position="518"/>
        <end position="547"/>
    </location>
</feature>
<dbReference type="EMBL" id="JAFCIX010000379">
    <property type="protein sequence ID" value="KAH6592406.1"/>
    <property type="molecule type" value="Genomic_DNA"/>
</dbReference>
<evidence type="ECO:0000256" key="2">
    <source>
        <dbReference type="SAM" id="MobiDB-lite"/>
    </source>
</evidence>
<protein>
    <recommendedName>
        <fullName evidence="3">Rho-GAP domain-containing protein</fullName>
    </recommendedName>
</protein>
<accession>A0ABQ8F5I9</accession>
<keyword evidence="5" id="KW-1185">Reference proteome</keyword>
<dbReference type="PANTHER" id="PTHR23176">
    <property type="entry name" value="RHO/RAC/CDC GTPASE-ACTIVATING PROTEIN"/>
    <property type="match status" value="1"/>
</dbReference>
<gene>
    <name evidence="4" type="ORF">BASA50_008022</name>
</gene>
<evidence type="ECO:0000256" key="1">
    <source>
        <dbReference type="ARBA" id="ARBA00022468"/>
    </source>
</evidence>
<dbReference type="PANTHER" id="PTHR23176:SF129">
    <property type="entry name" value="RHO GTPASE ACTIVATING PROTEIN AT 16F, ISOFORM E-RELATED"/>
    <property type="match status" value="1"/>
</dbReference>
<dbReference type="CDD" id="cd00159">
    <property type="entry name" value="RhoGAP"/>
    <property type="match status" value="1"/>
</dbReference>
<name>A0ABQ8F5I9_9FUNG</name>
<sequence length="681" mass="72906">MTSHSNTDGLGQRPLHSKRLSTIGLLPSVVRNSFSHSEDGYQQVLDVDQTSSILDDYFTETPPVPDKTDVYSHIPSNVSSGIASTAHNGNSTLPIASLSLSTPATAHPSLPLSNQSVFTPHHPSNHANHHGGTGPSSQAAIKVSKTPSSELDDYSGPAEVDSLHGSSLKSADVEGSAGHSLTWFAKNLKSRTAAAAKIAAEKTAELSSIAYERGSEWGIRAKQVASTASTNIAQRRRDLEGHSHGEAATTNFVVPELPIFGATISDAVLRNKIGRNPHANSPHVVFRCIEFLDAQGIDEVGIYRLSGSTTEINQLRRRFNTGEDVDVLSLSPDPNAVASLFKAYIRELPENLLTDKLLEDFMAPFSKYSQDDALFPPHLTDTDYHPITSDQKTIESIAATLSQLAPQNYTVLSLLFSHLSRVSSRHAINKMGISNLMVVWTPTLGFGCSLFAMLLAQHARLLPLDGGSRKDLSSPIERAPINAPSVIRERSANVISTTTPIITTQSVGPSGVNVPLRKSSQQITSFSSIRPQGNSSSQNVTPQTQARSDSLSPSGVSASSSTTRTNGSSSSNPGVSRPRSPNQTPPPPVPYKPSSVVFKRLSLGPAFSTELYENPFDEIYGDTLAQQETSELVSLTESLSLPTGPTESSESANVPSDDTYITHPAKPPRGNRSINAFDLPN</sequence>
<proteinExistence type="predicted"/>
<dbReference type="Gene3D" id="1.10.555.10">
    <property type="entry name" value="Rho GTPase activation protein"/>
    <property type="match status" value="1"/>
</dbReference>
<dbReference type="SUPFAM" id="SSF48350">
    <property type="entry name" value="GTPase activation domain, GAP"/>
    <property type="match status" value="1"/>
</dbReference>
<dbReference type="InterPro" id="IPR050729">
    <property type="entry name" value="Rho-GAP"/>
</dbReference>
<keyword evidence="1" id="KW-0343">GTPase activation</keyword>
<dbReference type="InterPro" id="IPR008936">
    <property type="entry name" value="Rho_GTPase_activation_prot"/>
</dbReference>
<reference evidence="4 5" key="1">
    <citation type="submission" date="2021-02" db="EMBL/GenBank/DDBJ databases">
        <title>Variation within the Batrachochytrium salamandrivorans European outbreak.</title>
        <authorList>
            <person name="Kelly M."/>
            <person name="Pasmans F."/>
            <person name="Shea T.P."/>
            <person name="Munoz J.F."/>
            <person name="Carranza S."/>
            <person name="Cuomo C.A."/>
            <person name="Martel A."/>
        </authorList>
    </citation>
    <scope>NUCLEOTIDE SEQUENCE [LARGE SCALE GENOMIC DNA]</scope>
    <source>
        <strain evidence="4 5">AMFP18/2</strain>
    </source>
</reference>